<dbReference type="EMBL" id="FOLL01000004">
    <property type="protein sequence ID" value="SFC09789.1"/>
    <property type="molecule type" value="Genomic_DNA"/>
</dbReference>
<keyword evidence="10" id="KW-1185">Reference proteome</keyword>
<feature type="transmembrane region" description="Helical" evidence="7">
    <location>
        <begin position="202"/>
        <end position="225"/>
    </location>
</feature>
<dbReference type="Pfam" id="PF03825">
    <property type="entry name" value="Nuc_H_symport"/>
    <property type="match status" value="1"/>
</dbReference>
<dbReference type="Proteomes" id="UP000199577">
    <property type="component" value="Unassembled WGS sequence"/>
</dbReference>
<protein>
    <submittedName>
        <fullName evidence="9">MFS transporter, NHS family, xanthosine permease</fullName>
    </submittedName>
</protein>
<feature type="transmembrane region" description="Helical" evidence="7">
    <location>
        <begin position="272"/>
        <end position="291"/>
    </location>
</feature>
<dbReference type="Gene3D" id="1.20.1250.20">
    <property type="entry name" value="MFS general substrate transporter like domains"/>
    <property type="match status" value="2"/>
</dbReference>
<keyword evidence="3" id="KW-1003">Cell membrane</keyword>
<feature type="transmembrane region" description="Helical" evidence="7">
    <location>
        <begin position="245"/>
        <end position="265"/>
    </location>
</feature>
<dbReference type="InterPro" id="IPR004740">
    <property type="entry name" value="Nuc_H_symport"/>
</dbReference>
<dbReference type="PROSITE" id="PS50850">
    <property type="entry name" value="MFS"/>
    <property type="match status" value="1"/>
</dbReference>
<reference evidence="9 10" key="1">
    <citation type="submission" date="2016-10" db="EMBL/GenBank/DDBJ databases">
        <authorList>
            <person name="de Groot N.N."/>
        </authorList>
    </citation>
    <scope>NUCLEOTIDE SEQUENCE [LARGE SCALE GENOMIC DNA]</scope>
    <source>
        <strain evidence="9 10">DSM 22900</strain>
    </source>
</reference>
<name>A0A1I1GDI1_9SPHI</name>
<sequence length="402" mass="44735">MNFFQFFVWGSWLISLGGYMGNQLGFSGLQIGSVYSTMGIASVFMPGLLGIVADRWVNAERVFALAHFIAAGALIAAAGMTDFASFYTYMLVHSLFYMPTLALSNSVCYNVLTRRNFDVVKTFPPIRVWGTVGFIVAMWAVDLLGWTKSANQLYLAAGAGLFLGCYAFTVPPSPPYLDETRKKSLMSSLGLDAFVLFRKKNIALFFVFSLLLGAALQITNAFGGPFLDDFKTKYPDSFGVKHPNLLLSISQISETLFILLIPFFLTRFGIRNVILFSIVAWVLRFALFGLGNPDDRLYLLILSMIIYGMAFDFFNISGSLYVEKMAEPTIRSSAQGLFMIMTNGFGAIIGSYGSGWVVDHFTDSGGVRDWPNIWFTFAGYALALAVLFLLVFRDRRIEDIKR</sequence>
<dbReference type="PANTHER" id="PTHR23522">
    <property type="entry name" value="BLL5896 PROTEIN"/>
    <property type="match status" value="1"/>
</dbReference>
<dbReference type="NCBIfam" id="TIGR00889">
    <property type="entry name" value="2A0110"/>
    <property type="match status" value="1"/>
</dbReference>
<organism evidence="9 10">
    <name type="scientific">Parapedobacter composti</name>
    <dbReference type="NCBI Taxonomy" id="623281"/>
    <lineage>
        <taxon>Bacteria</taxon>
        <taxon>Pseudomonadati</taxon>
        <taxon>Bacteroidota</taxon>
        <taxon>Sphingobacteriia</taxon>
        <taxon>Sphingobacteriales</taxon>
        <taxon>Sphingobacteriaceae</taxon>
        <taxon>Parapedobacter</taxon>
    </lineage>
</organism>
<keyword evidence="4 7" id="KW-0812">Transmembrane</keyword>
<dbReference type="PANTHER" id="PTHR23522:SF4">
    <property type="entry name" value="NUCLEOSIDE PERMEASE NUPG-RELATED"/>
    <property type="match status" value="1"/>
</dbReference>
<dbReference type="STRING" id="623281.SAMN05421747_104136"/>
<evidence type="ECO:0000256" key="3">
    <source>
        <dbReference type="ARBA" id="ARBA00022475"/>
    </source>
</evidence>
<dbReference type="InterPro" id="IPR036259">
    <property type="entry name" value="MFS_trans_sf"/>
</dbReference>
<evidence type="ECO:0000259" key="8">
    <source>
        <dbReference type="PROSITE" id="PS50850"/>
    </source>
</evidence>
<feature type="domain" description="Major facilitator superfamily (MFS) profile" evidence="8">
    <location>
        <begin position="201"/>
        <end position="402"/>
    </location>
</feature>
<dbReference type="GO" id="GO:0015212">
    <property type="term" value="F:cytidine transmembrane transporter activity"/>
    <property type="evidence" value="ECO:0007669"/>
    <property type="project" value="TreeGrafter"/>
</dbReference>
<dbReference type="InterPro" id="IPR020846">
    <property type="entry name" value="MFS_dom"/>
</dbReference>
<proteinExistence type="predicted"/>
<feature type="transmembrane region" description="Helical" evidence="7">
    <location>
        <begin position="373"/>
        <end position="392"/>
    </location>
</feature>
<accession>A0A1I1GDI1</accession>
<dbReference type="SUPFAM" id="SSF103473">
    <property type="entry name" value="MFS general substrate transporter"/>
    <property type="match status" value="1"/>
</dbReference>
<keyword evidence="5 7" id="KW-1133">Transmembrane helix</keyword>
<evidence type="ECO:0000256" key="2">
    <source>
        <dbReference type="ARBA" id="ARBA00022448"/>
    </source>
</evidence>
<comment type="subcellular location">
    <subcellularLocation>
        <location evidence="1">Cell membrane</location>
        <topology evidence="1">Multi-pass membrane protein</topology>
    </subcellularLocation>
</comment>
<feature type="transmembrane region" description="Helical" evidence="7">
    <location>
        <begin position="124"/>
        <end position="141"/>
    </location>
</feature>
<evidence type="ECO:0000256" key="7">
    <source>
        <dbReference type="SAM" id="Phobius"/>
    </source>
</evidence>
<feature type="transmembrane region" description="Helical" evidence="7">
    <location>
        <begin position="153"/>
        <end position="177"/>
    </location>
</feature>
<dbReference type="CDD" id="cd06177">
    <property type="entry name" value="MFS_NHS"/>
    <property type="match status" value="1"/>
</dbReference>
<feature type="transmembrane region" description="Helical" evidence="7">
    <location>
        <begin position="334"/>
        <end position="353"/>
    </location>
</feature>
<keyword evidence="2" id="KW-0813">Transport</keyword>
<keyword evidence="6 7" id="KW-0472">Membrane</keyword>
<evidence type="ECO:0000256" key="1">
    <source>
        <dbReference type="ARBA" id="ARBA00004651"/>
    </source>
</evidence>
<evidence type="ECO:0000256" key="4">
    <source>
        <dbReference type="ARBA" id="ARBA00022692"/>
    </source>
</evidence>
<feature type="transmembrane region" description="Helical" evidence="7">
    <location>
        <begin position="33"/>
        <end position="53"/>
    </location>
</feature>
<feature type="transmembrane region" description="Helical" evidence="7">
    <location>
        <begin position="86"/>
        <end position="112"/>
    </location>
</feature>
<evidence type="ECO:0000313" key="10">
    <source>
        <dbReference type="Proteomes" id="UP000199577"/>
    </source>
</evidence>
<dbReference type="AlphaFoldDB" id="A0A1I1GDI1"/>
<gene>
    <name evidence="9" type="ORF">SAMN05421747_104136</name>
</gene>
<feature type="transmembrane region" description="Helical" evidence="7">
    <location>
        <begin position="297"/>
        <end position="322"/>
    </location>
</feature>
<evidence type="ECO:0000256" key="5">
    <source>
        <dbReference type="ARBA" id="ARBA00022989"/>
    </source>
</evidence>
<dbReference type="GO" id="GO:0005886">
    <property type="term" value="C:plasma membrane"/>
    <property type="evidence" value="ECO:0007669"/>
    <property type="project" value="UniProtKB-SubCell"/>
</dbReference>
<feature type="transmembrane region" description="Helical" evidence="7">
    <location>
        <begin position="62"/>
        <end position="80"/>
    </location>
</feature>
<dbReference type="FunFam" id="1.20.1250.20:FF:000012">
    <property type="entry name" value="Nucleoside permease NupG"/>
    <property type="match status" value="1"/>
</dbReference>
<dbReference type="GO" id="GO:0015213">
    <property type="term" value="F:uridine transmembrane transporter activity"/>
    <property type="evidence" value="ECO:0007669"/>
    <property type="project" value="TreeGrafter"/>
</dbReference>
<evidence type="ECO:0000256" key="6">
    <source>
        <dbReference type="ARBA" id="ARBA00023136"/>
    </source>
</evidence>
<evidence type="ECO:0000313" key="9">
    <source>
        <dbReference type="EMBL" id="SFC09789.1"/>
    </source>
</evidence>